<keyword evidence="3" id="KW-0809">Transit peptide</keyword>
<reference evidence="8 9" key="1">
    <citation type="journal article" date="2017" name="Curr. Biol.">
        <title>The Evolution of Venom by Co-option of Single-Copy Genes.</title>
        <authorList>
            <person name="Martinson E.O."/>
            <person name="Mrinalini"/>
            <person name="Kelkar Y.D."/>
            <person name="Chang C.H."/>
            <person name="Werren J.H."/>
        </authorList>
    </citation>
    <scope>NUCLEOTIDE SEQUENCE [LARGE SCALE GENOMIC DNA]</scope>
    <source>
        <strain evidence="8 9">Alberta</strain>
        <tissue evidence="8">Whole body</tissue>
    </source>
</reference>
<dbReference type="InterPro" id="IPR045853">
    <property type="entry name" value="Pep_chain_release_fac_I_sf"/>
</dbReference>
<dbReference type="GO" id="GO:0003747">
    <property type="term" value="F:translation release factor activity"/>
    <property type="evidence" value="ECO:0007669"/>
    <property type="project" value="InterPro"/>
</dbReference>
<dbReference type="PANTHER" id="PTHR46203:SF1">
    <property type="entry name" value="MITOCHONDRIAL TRANSLATION RELEASE FACTOR IN RESCUE"/>
    <property type="match status" value="1"/>
</dbReference>
<dbReference type="Pfam" id="PF05347">
    <property type="entry name" value="Complex1_LYR"/>
    <property type="match status" value="1"/>
</dbReference>
<feature type="domain" description="Prokaryotic-type class I peptide chain release factors" evidence="6">
    <location>
        <begin position="90"/>
        <end position="184"/>
    </location>
</feature>
<dbReference type="PANTHER" id="PTHR46203">
    <property type="entry name" value="PROBABLE PEPTIDE CHAIN RELEASE FACTOR C12ORF65"/>
    <property type="match status" value="1"/>
</dbReference>
<evidence type="ECO:0000259" key="7">
    <source>
        <dbReference type="Pfam" id="PF05347"/>
    </source>
</evidence>
<dbReference type="EMBL" id="NNAY01001352">
    <property type="protein sequence ID" value="OXU24271.1"/>
    <property type="molecule type" value="Genomic_DNA"/>
</dbReference>
<dbReference type="InterPro" id="IPR000352">
    <property type="entry name" value="Pep_chain_release_fac_I"/>
</dbReference>
<dbReference type="AlphaFoldDB" id="A0A232F0S9"/>
<evidence type="ECO:0000256" key="4">
    <source>
        <dbReference type="ARBA" id="ARBA00023128"/>
    </source>
</evidence>
<evidence type="ECO:0000313" key="9">
    <source>
        <dbReference type="Proteomes" id="UP000215335"/>
    </source>
</evidence>
<name>A0A232F0S9_9HYME</name>
<feature type="region of interest" description="Disordered" evidence="5">
    <location>
        <begin position="170"/>
        <end position="205"/>
    </location>
</feature>
<dbReference type="SUPFAM" id="SSF75620">
    <property type="entry name" value="Release factor"/>
    <property type="match status" value="1"/>
</dbReference>
<comment type="similarity">
    <text evidence="2">Belongs to the prokaryotic/mitochondrial release factor family.</text>
</comment>
<evidence type="ECO:0000313" key="8">
    <source>
        <dbReference type="EMBL" id="OXU24271.1"/>
    </source>
</evidence>
<comment type="caution">
    <text evidence="8">The sequence shown here is derived from an EMBL/GenBank/DDBJ whole genome shotgun (WGS) entry which is preliminary data.</text>
</comment>
<organism evidence="8 9">
    <name type="scientific">Trichomalopsis sarcophagae</name>
    <dbReference type="NCBI Taxonomy" id="543379"/>
    <lineage>
        <taxon>Eukaryota</taxon>
        <taxon>Metazoa</taxon>
        <taxon>Ecdysozoa</taxon>
        <taxon>Arthropoda</taxon>
        <taxon>Hexapoda</taxon>
        <taxon>Insecta</taxon>
        <taxon>Pterygota</taxon>
        <taxon>Neoptera</taxon>
        <taxon>Endopterygota</taxon>
        <taxon>Hymenoptera</taxon>
        <taxon>Apocrita</taxon>
        <taxon>Proctotrupomorpha</taxon>
        <taxon>Chalcidoidea</taxon>
        <taxon>Pteromalidae</taxon>
        <taxon>Pteromalinae</taxon>
        <taxon>Trichomalopsis</taxon>
    </lineage>
</organism>
<evidence type="ECO:0000259" key="6">
    <source>
        <dbReference type="Pfam" id="PF00472"/>
    </source>
</evidence>
<keyword evidence="9" id="KW-1185">Reference proteome</keyword>
<evidence type="ECO:0000256" key="5">
    <source>
        <dbReference type="SAM" id="MobiDB-lite"/>
    </source>
</evidence>
<evidence type="ECO:0000256" key="2">
    <source>
        <dbReference type="ARBA" id="ARBA00010835"/>
    </source>
</evidence>
<keyword evidence="4" id="KW-0496">Mitochondrion</keyword>
<accession>A0A232F0S9</accession>
<comment type="subcellular location">
    <subcellularLocation>
        <location evidence="1">Mitochondrion</location>
    </subcellularLocation>
</comment>
<feature type="domain" description="Complex 1 LYR protein" evidence="7">
    <location>
        <begin position="5"/>
        <end position="57"/>
    </location>
</feature>
<proteinExistence type="inferred from homology"/>
<dbReference type="OrthoDB" id="277888at2759"/>
<sequence>MLRSEILGLYKSLIRYSETLRFTDKKYFVHRVRRSFLENKELTDKDKIEFQYKHCGTQLLYAFTNRAVFASAQQSYYSMKSRIDTSKVPKINEDDLEIQYVRGSGPGGQATNKTSNNVVMKHLPTGLVIKCHETRSQSQNLKIAKEKLINKLDLLYNGEDAVENQKKKLLAKKTSEKQRRQKKRAALKASFKESLENGEDAKKDE</sequence>
<dbReference type="GO" id="GO:0005739">
    <property type="term" value="C:mitochondrion"/>
    <property type="evidence" value="ECO:0007669"/>
    <property type="project" value="UniProtKB-SubCell"/>
</dbReference>
<dbReference type="InterPro" id="IPR052405">
    <property type="entry name" value="Mito_Transl_Release_Factor"/>
</dbReference>
<dbReference type="Proteomes" id="UP000215335">
    <property type="component" value="Unassembled WGS sequence"/>
</dbReference>
<dbReference type="Gene3D" id="3.30.160.20">
    <property type="match status" value="1"/>
</dbReference>
<feature type="compositionally biased region" description="Basic and acidic residues" evidence="5">
    <location>
        <begin position="190"/>
        <end position="205"/>
    </location>
</feature>
<gene>
    <name evidence="8" type="ORF">TSAR_009629</name>
</gene>
<dbReference type="STRING" id="543379.A0A232F0S9"/>
<evidence type="ECO:0000256" key="3">
    <source>
        <dbReference type="ARBA" id="ARBA00022946"/>
    </source>
</evidence>
<protein>
    <submittedName>
        <fullName evidence="8">Uncharacterized protein</fullName>
    </submittedName>
</protein>
<evidence type="ECO:0000256" key="1">
    <source>
        <dbReference type="ARBA" id="ARBA00004173"/>
    </source>
</evidence>
<dbReference type="Pfam" id="PF00472">
    <property type="entry name" value="RF-1"/>
    <property type="match status" value="1"/>
</dbReference>
<dbReference type="InterPro" id="IPR008011">
    <property type="entry name" value="Complex1_LYR_dom"/>
</dbReference>